<feature type="region of interest" description="Disordered" evidence="2">
    <location>
        <begin position="663"/>
        <end position="698"/>
    </location>
</feature>
<feature type="coiled-coil region" evidence="1">
    <location>
        <begin position="1928"/>
        <end position="1987"/>
    </location>
</feature>
<comment type="caution">
    <text evidence="3">The sequence shown here is derived from an EMBL/GenBank/DDBJ whole genome shotgun (WGS) entry which is preliminary data.</text>
</comment>
<feature type="region of interest" description="Disordered" evidence="2">
    <location>
        <begin position="322"/>
        <end position="346"/>
    </location>
</feature>
<dbReference type="VEuPathDB" id="AmoebaDB:FDP41_006642"/>
<evidence type="ECO:0000313" key="4">
    <source>
        <dbReference type="Proteomes" id="UP000444721"/>
    </source>
</evidence>
<name>A0A6A5BKS9_NAEFO</name>
<sequence>MTDRLISNVLGKYLSVFIKNWGKEALSLSFLKGTGALTNLQVNEQVIQEVLPIDFLQVMDAHVNQLSIRLPGITRLTNDPIILTLDRLIINLEEPIKPFVKKTPLKDFIDKNRGSQGDDTSKSSTGTSKYGFVDRIIDGIKIVVNWVEINVKTLGQIPSTVIGPYTPHVLQILVKGFSLQTTDYRFKPVTDLKIAIPKVEKNHPFVWVHRLGSVESISISLIPSLSFYPSNQKKPPTFVPLPPIRLLEDIYCQMFITMKKRAVTVGKQSSLLSVTAEIVLPRIAITLRQEDIKGLISVLLAFKAASAREDLKQPKDVLSTYVKKHKRSNSQTSLSSKNSMTTTNSGKQSKAISKFFVDSNDVEAEEDSDDEAKLEEELAELDSDLGDMEIINDETIKKANAQPQEAARKTIVVNLNEFQMTFLYSRDSNNQPKQVVGRENKRVLGYFFEMLGFQLGVVIPEDNPTETNIQLGIPFIQFKEITTSFKGQGSLTENATSFLDLELISNLNTVDNELKDENYLIQPQIFRDEYEEDELISHTNRLNSPSQPHHHGYTVNLEIWPEFLSTHRYYPDHKIVERVYRPHNSILKRKFFEEGKEMVRFKFVKGEGMEFVLECRVNPIQVMLDVRRLIRLVEYCLECLPDMSVKPPPETVILTNKLVRPSQSSSSLKSSSKNSNEKLKVSPSSGSLTSSDYTSDDDGDEKSFSFLVEIRSPKIFVPSNYSVNNFSDVNEIMCIDSRELIITSDPRIKKQSEWGKKDQDSLFAPKSIDSFPSCSTDYNSQHTTLWELLPHKFKVKLSDFLIQIMPSIHSPPQRIMEPLSLTFDLGVNDESISEYHAKLPKIVLLTFIENLNFHMNQSQVILFLEFIRTFVDDPPMIKSLLIQSTKSFHAHNIDLFKKPTSQQPVVDTPKEDIRLIPLMFMSKIASLELSITASSATSMEAFFSSKYDSSMDAKLLTLQLNGAEVLVETNNITKTSNFVTVKSKITHFEITSPQNGQNPSSIMVSHINSKTSQQSPYVFAMNQKKFSPNTPKYMVVFRYEHPIDLNNTEMKIATPISNDEQSVEPHVNLKYLRNARLILRANGIHIGLNTDTAYHVFHFLNSRENAFDISPMEIMNRTVKRTYSKIREKYLPQKKKATDSVSSEVSAPALPPDFLAVKEQTESQGQPVASSQDSQTAPLDDQQHITPSSVPESSTIGNGEKVDIGVDAATPATPENIEETHDDDFEIITSSHAQEKKTSPLAQSPQISLTIDDDGFSLVDVIMKEKEKDVTTTTSRQNSSVTPASPRSTTTTAATFATDSSSSPRGERAIEPATIVRKPKESTSEIIPVIKEELIPTIKTVAKKIKDKKKKKKVETIHHDGEEEEEDNPKDEAYLAATRKTFYPMLFDVSIEGLEVYIIGKGPSPNAAGFEIKTLGIVHVPTRAIMETESTPKFDNLYRIEHLERSSKQTIQSFSNRSHEYELKLFGSETNVHCLIRTDLPFKSLDDTHNASAGDSNAEKNLQIVPLTSAPVDFMLGLVNDYTKPLSKRGIWFQAMDPSIGHSKDSLRIEIKPEMLYVISKLLRSQFKDIKQWADMLQGYFALFADKKTLLIIKKFQTLGDLIAESQRSFTKTLVEHYNLTKIVANMQTELNDKTEALESAIQSKIHLTEILAEMQNQQSLIRSPSKSMLTAQSSTPKVDDNKKQILIEGPCKVLTHSSQDFKRVHCVMLDTCEILCLTQKLPPTSFVKDSTTALDKYLFYHMPLKDTTEYIQTHVPLDDGMPKEVLALINGNEKRLFIYPETANQLKDWVRLGTRTIEELRLKNLRIDICVQTDISREYFDKKENDASKHEEIINKVLSDESIEYQNRELRQMQKQFETIKDCLRLAAEEEFALRIEFSQLYEYIQSFRNEQEKREQSISTFLAQESETRKLLLEQKLHTKKLQSECDFRDHKIRELENKLKEEKKRFKKAQEETNALHRTLREHILQLQQELQKTQIDKSKVEKEYNILVKRQIQQTERALKMEKKNESSQVVRGEISDQQLVNSELKNIISDLYVQLAELKEQNQILQMQNMELGMKLAEKEGLLGSKSSSDNTIIDKEESTTTNEDITIRATTPSDDLKLETVLSFRSQQRSQSVYSPQHPHHEDKKPLPHIPPKHLPQLPVAPPNSTSSGGSTSSMRNSSSSSSLSSSQPSSSVSTRLNTMRERGATFANVLGNKLRDTFNK</sequence>
<dbReference type="PANTHER" id="PTHR22774:SF11">
    <property type="entry name" value="CHOREIN N-TERMINAL DOMAIN-CONTAINING PROTEIN"/>
    <property type="match status" value="1"/>
</dbReference>
<dbReference type="VEuPathDB" id="AmoebaDB:NfTy_088450"/>
<gene>
    <name evidence="3" type="ORF">FDP41_006642</name>
</gene>
<feature type="compositionally biased region" description="Low complexity" evidence="2">
    <location>
        <begin position="2151"/>
        <end position="2180"/>
    </location>
</feature>
<dbReference type="OrthoDB" id="43807at2759"/>
<keyword evidence="1" id="KW-0175">Coiled coil</keyword>
<organism evidence="3 4">
    <name type="scientific">Naegleria fowleri</name>
    <name type="common">Brain eating amoeba</name>
    <dbReference type="NCBI Taxonomy" id="5763"/>
    <lineage>
        <taxon>Eukaryota</taxon>
        <taxon>Discoba</taxon>
        <taxon>Heterolobosea</taxon>
        <taxon>Tetramitia</taxon>
        <taxon>Eutetramitia</taxon>
        <taxon>Vahlkampfiidae</taxon>
        <taxon>Naegleria</taxon>
    </lineage>
</organism>
<feature type="region of interest" description="Disordered" evidence="2">
    <location>
        <begin position="1160"/>
        <end position="1200"/>
    </location>
</feature>
<dbReference type="PANTHER" id="PTHR22774">
    <property type="entry name" value="CHOREIN N-TERMINAL DOMAIN-CONTAINING PROTEIN"/>
    <property type="match status" value="1"/>
</dbReference>
<feature type="region of interest" description="Disordered" evidence="2">
    <location>
        <begin position="2068"/>
        <end position="2097"/>
    </location>
</feature>
<evidence type="ECO:0000313" key="3">
    <source>
        <dbReference type="EMBL" id="KAF0974610.1"/>
    </source>
</evidence>
<feature type="coiled-coil region" evidence="1">
    <location>
        <begin position="364"/>
        <end position="391"/>
    </location>
</feature>
<protein>
    <submittedName>
        <fullName evidence="3">Uncharacterized protein</fullName>
    </submittedName>
</protein>
<feature type="coiled-coil region" evidence="1">
    <location>
        <begin position="2026"/>
        <end position="2060"/>
    </location>
</feature>
<dbReference type="OMA" id="SPMEIMN"/>
<feature type="compositionally biased region" description="Low complexity" evidence="2">
    <location>
        <begin position="329"/>
        <end position="339"/>
    </location>
</feature>
<dbReference type="EMBL" id="VFQX01000052">
    <property type="protein sequence ID" value="KAF0974610.1"/>
    <property type="molecule type" value="Genomic_DNA"/>
</dbReference>
<evidence type="ECO:0000256" key="2">
    <source>
        <dbReference type="SAM" id="MobiDB-lite"/>
    </source>
</evidence>
<feature type="compositionally biased region" description="Low complexity" evidence="2">
    <location>
        <begin position="1279"/>
        <end position="1304"/>
    </location>
</feature>
<dbReference type="RefSeq" id="XP_044559323.1">
    <property type="nucleotide sequence ID" value="XM_044710300.1"/>
</dbReference>
<feature type="compositionally biased region" description="Pro residues" evidence="2">
    <location>
        <begin position="2134"/>
        <end position="2148"/>
    </location>
</feature>
<dbReference type="VEuPathDB" id="AmoebaDB:NF0057830"/>
<feature type="region of interest" description="Disordered" evidence="2">
    <location>
        <begin position="1267"/>
        <end position="1322"/>
    </location>
</feature>
<feature type="compositionally biased region" description="Polar residues" evidence="2">
    <location>
        <begin position="1162"/>
        <end position="1177"/>
    </location>
</feature>
<proteinExistence type="predicted"/>
<feature type="compositionally biased region" description="Low complexity" evidence="2">
    <location>
        <begin position="663"/>
        <end position="674"/>
    </location>
</feature>
<dbReference type="Proteomes" id="UP000444721">
    <property type="component" value="Unassembled WGS sequence"/>
</dbReference>
<feature type="region of interest" description="Disordered" evidence="2">
    <location>
        <begin position="2113"/>
        <end position="2207"/>
    </location>
</feature>
<evidence type="ECO:0000256" key="1">
    <source>
        <dbReference type="SAM" id="Coils"/>
    </source>
</evidence>
<feature type="compositionally biased region" description="Low complexity" evidence="2">
    <location>
        <begin position="681"/>
        <end position="693"/>
    </location>
</feature>
<dbReference type="GeneID" id="68113860"/>
<feature type="compositionally biased region" description="Polar residues" evidence="2">
    <location>
        <begin position="1184"/>
        <end position="1197"/>
    </location>
</feature>
<reference evidence="3 4" key="1">
    <citation type="journal article" date="2019" name="Sci. Rep.">
        <title>Nanopore sequencing improves the draft genome of the human pathogenic amoeba Naegleria fowleri.</title>
        <authorList>
            <person name="Liechti N."/>
            <person name="Schurch N."/>
            <person name="Bruggmann R."/>
            <person name="Wittwer M."/>
        </authorList>
    </citation>
    <scope>NUCLEOTIDE SEQUENCE [LARGE SCALE GENOMIC DNA]</scope>
    <source>
        <strain evidence="3 4">ATCC 30894</strain>
    </source>
</reference>
<keyword evidence="4" id="KW-1185">Reference proteome</keyword>
<dbReference type="InterPro" id="IPR026728">
    <property type="entry name" value="BLTP3A/B"/>
</dbReference>
<feature type="region of interest" description="Disordered" evidence="2">
    <location>
        <begin position="1350"/>
        <end position="1370"/>
    </location>
</feature>
<dbReference type="Pfam" id="PF24917">
    <property type="entry name" value="BLTP3A_B"/>
    <property type="match status" value="1"/>
</dbReference>
<accession>A0A6A5BKS9</accession>
<feature type="compositionally biased region" description="Polar residues" evidence="2">
    <location>
        <begin position="2085"/>
        <end position="2097"/>
    </location>
</feature>